<evidence type="ECO:0000256" key="1">
    <source>
        <dbReference type="SAM" id="Phobius"/>
    </source>
</evidence>
<feature type="transmembrane region" description="Helical" evidence="1">
    <location>
        <begin position="965"/>
        <end position="983"/>
    </location>
</feature>
<dbReference type="SUPFAM" id="SSF82866">
    <property type="entry name" value="Multidrug efflux transporter AcrB transmembrane domain"/>
    <property type="match status" value="2"/>
</dbReference>
<dbReference type="Proteomes" id="UP000238924">
    <property type="component" value="Unassembled WGS sequence"/>
</dbReference>
<dbReference type="Pfam" id="PF00873">
    <property type="entry name" value="ACR_tran"/>
    <property type="match status" value="1"/>
</dbReference>
<feature type="transmembrane region" description="Helical" evidence="1">
    <location>
        <begin position="429"/>
        <end position="449"/>
    </location>
</feature>
<dbReference type="Gene3D" id="3.30.70.1320">
    <property type="entry name" value="Multidrug efflux transporter AcrB pore domain like"/>
    <property type="match status" value="1"/>
</dbReference>
<evidence type="ECO:0000313" key="3">
    <source>
        <dbReference type="Proteomes" id="UP000238924"/>
    </source>
</evidence>
<dbReference type="SUPFAM" id="SSF82714">
    <property type="entry name" value="Multidrug efflux transporter AcrB TolC docking domain, DN and DC subdomains"/>
    <property type="match status" value="2"/>
</dbReference>
<dbReference type="RefSeq" id="WP_104617976.1">
    <property type="nucleotide sequence ID" value="NZ_JJMJ01000035.1"/>
</dbReference>
<evidence type="ECO:0000313" key="2">
    <source>
        <dbReference type="EMBL" id="PPS22883.1"/>
    </source>
</evidence>
<name>A0ABX5B6S2_9SPIR</name>
<dbReference type="Gene3D" id="3.30.70.1430">
    <property type="entry name" value="Multidrug efflux transporter AcrB pore domain"/>
    <property type="match status" value="2"/>
</dbReference>
<dbReference type="PRINTS" id="PR00702">
    <property type="entry name" value="ACRIFLAVINRP"/>
</dbReference>
<sequence>MRNFIELVVKRPVAVFMCMIAVLILGFVSLSKLAVDFLPDMELPYITVRTEYENAGPEEVEKSVTRIVENAVATVSDINTITSTSQEGESSVFIEFNWGTDLAVATADIREAIDGIKNSLPDDADSPTVFKFSTDMMPVMEIAFFGTDNLGALYTLIDNQILNKIEQASGVARAEIRGGLQTEMKVDLVLNRLHAYGIDINTIVSLLSSENQNLSGGETYEGVYKYTLRTMGEFTTVEDIENTVVALKTNDTPIKLKDIGRVYQGYSDDSEIVKINGMPAISVSVNKESGGNTVNVSKAVQKQLANLTLPEGVEYEILFNNADNVNESINGVLDTAWQGGLFAVIILMLYLWNIKTVSIIAISIPISIIITFTLMYFMGITLNIISLSGLVLGIGMMVDNSIVVLENIFYYRNNGYGKYSSAINGTSSVALAISASTLTTIAVFLPFLFVEGQTGQLFRDLCITVTVSMIGSLFVALTIVPMLGARLVTNKKTKFLIPIENFVNKNFHDRVNNLYSRVLHYSIKHKKKVLISSLSVVLIIIALGLTFIGKEGFPTSDEGQFKIDVEMPVGTKSEQTQSFVTRMESDIQNLIGEDFDRMQSRVQSGSDENKAEIRVQLRDKSDGRKKSVDEYIEFTRNALVSYPAQINIAAITSSAINSGGRDGGTGGNEIEIELVGDDLDKATEIANNIIAAISDIEGIREPRLTRDDSNPELKIYVNREIAAKMGINVNTIANIIKTSFAGTTATTMTPANSDVTDIDVNVQLGESDRLNIDDISRLMIPTTSGIVPISSIATVEKSYGPTEIERKDSTRITTIKASGYNRALSEIMTDVQEKIKQEVFIPSGFNINYTGDFEDMNDAFLQLLQALILALVLVYAIMASQFESFIAPFVIALAIPFGFAGSLIALFIGRQTLSVYSGIGFIVLIGIVVNNGIVLIDYMNQLMHEKNISGDEAALESGPRRLRPVLMTTLTTILGLLPMALSGGSGNEMYQPLSLAILGGLLLSTAFTLVIVPTVYAAIRNKIPLKDYEQKDLESRDDFSNYDTINAAGK</sequence>
<gene>
    <name evidence="2" type="ORF">DJ52_02320</name>
</gene>
<dbReference type="InterPro" id="IPR027463">
    <property type="entry name" value="AcrB_DN_DC_subdom"/>
</dbReference>
<dbReference type="Gene3D" id="1.20.1640.10">
    <property type="entry name" value="Multidrug efflux transporter AcrB transmembrane domain"/>
    <property type="match status" value="2"/>
</dbReference>
<feature type="transmembrane region" description="Helical" evidence="1">
    <location>
        <begin position="12"/>
        <end position="30"/>
    </location>
</feature>
<feature type="transmembrane region" description="Helical" evidence="1">
    <location>
        <begin position="359"/>
        <end position="378"/>
    </location>
</feature>
<keyword evidence="1" id="KW-0812">Transmembrane</keyword>
<feature type="transmembrane region" description="Helical" evidence="1">
    <location>
        <begin position="885"/>
        <end position="909"/>
    </location>
</feature>
<comment type="caution">
    <text evidence="2">The sequence shown here is derived from an EMBL/GenBank/DDBJ whole genome shotgun (WGS) entry which is preliminary data.</text>
</comment>
<proteinExistence type="predicted"/>
<keyword evidence="1" id="KW-0472">Membrane</keyword>
<dbReference type="Gene3D" id="3.30.70.1440">
    <property type="entry name" value="Multidrug efflux transporter AcrB pore domain"/>
    <property type="match status" value="1"/>
</dbReference>
<feature type="transmembrane region" description="Helical" evidence="1">
    <location>
        <begin position="461"/>
        <end position="484"/>
    </location>
</feature>
<reference evidence="2 3" key="1">
    <citation type="submission" date="2014-04" db="EMBL/GenBank/DDBJ databases">
        <title>Whole genome sequence of 'Brachyspira hampsonii' D13-03603F2.</title>
        <authorList>
            <person name="Patterson A.H."/>
            <person name="Chaban B."/>
            <person name="Fernando C."/>
            <person name="Harding J.C."/>
            <person name="Hill J.E."/>
        </authorList>
    </citation>
    <scope>NUCLEOTIDE SEQUENCE [LARGE SCALE GENOMIC DNA]</scope>
    <source>
        <strain evidence="2 3">D13-03603F2</strain>
    </source>
</reference>
<keyword evidence="3" id="KW-1185">Reference proteome</keyword>
<feature type="transmembrane region" description="Helical" evidence="1">
    <location>
        <begin position="335"/>
        <end position="352"/>
    </location>
</feature>
<dbReference type="EMBL" id="JJMJ01000035">
    <property type="protein sequence ID" value="PPS22883.1"/>
    <property type="molecule type" value="Genomic_DNA"/>
</dbReference>
<dbReference type="Gene3D" id="3.30.2090.10">
    <property type="entry name" value="Multidrug efflux transporter AcrB TolC docking domain, DN and DC subdomains"/>
    <property type="match status" value="2"/>
</dbReference>
<protein>
    <submittedName>
        <fullName evidence="2">Multidrug transporter</fullName>
    </submittedName>
</protein>
<organism evidence="2 3">
    <name type="scientific">Brachyspira murdochii</name>
    <dbReference type="NCBI Taxonomy" id="84378"/>
    <lineage>
        <taxon>Bacteria</taxon>
        <taxon>Pseudomonadati</taxon>
        <taxon>Spirochaetota</taxon>
        <taxon>Spirochaetia</taxon>
        <taxon>Brachyspirales</taxon>
        <taxon>Brachyspiraceae</taxon>
        <taxon>Brachyspira</taxon>
    </lineage>
</organism>
<accession>A0ABX5B6S2</accession>
<dbReference type="InterPro" id="IPR001036">
    <property type="entry name" value="Acrflvin-R"/>
</dbReference>
<feature type="transmembrane region" description="Helical" evidence="1">
    <location>
        <begin position="529"/>
        <end position="548"/>
    </location>
</feature>
<keyword evidence="1" id="KW-1133">Transmembrane helix</keyword>
<dbReference type="PANTHER" id="PTHR32063:SF0">
    <property type="entry name" value="SWARMING MOTILITY PROTEIN SWRC"/>
    <property type="match status" value="1"/>
</dbReference>
<feature type="transmembrane region" description="Helical" evidence="1">
    <location>
        <begin position="915"/>
        <end position="936"/>
    </location>
</feature>
<dbReference type="SUPFAM" id="SSF82693">
    <property type="entry name" value="Multidrug efflux transporter AcrB pore domain, PN1, PN2, PC1 and PC2 subdomains"/>
    <property type="match status" value="2"/>
</dbReference>
<feature type="transmembrane region" description="Helical" evidence="1">
    <location>
        <begin position="859"/>
        <end position="878"/>
    </location>
</feature>
<feature type="transmembrane region" description="Helical" evidence="1">
    <location>
        <begin position="995"/>
        <end position="1019"/>
    </location>
</feature>
<dbReference type="PANTHER" id="PTHR32063">
    <property type="match status" value="1"/>
</dbReference>
<feature type="transmembrane region" description="Helical" evidence="1">
    <location>
        <begin position="384"/>
        <end position="409"/>
    </location>
</feature>